<dbReference type="AlphaFoldDB" id="A0A5J4SSZ2"/>
<reference evidence="1" key="1">
    <citation type="submission" date="2019-03" db="EMBL/GenBank/DDBJ databases">
        <title>Single cell metagenomics reveals metabolic interactions within the superorganism composed of flagellate Streblomastix strix and complex community of Bacteroidetes bacteria on its surface.</title>
        <authorList>
            <person name="Treitli S.C."/>
            <person name="Kolisko M."/>
            <person name="Husnik F."/>
            <person name="Keeling P."/>
            <person name="Hampl V."/>
        </authorList>
    </citation>
    <scope>NUCLEOTIDE SEQUENCE</scope>
    <source>
        <strain evidence="1">STM</strain>
    </source>
</reference>
<evidence type="ECO:0000313" key="1">
    <source>
        <dbReference type="EMBL" id="KAA6349137.1"/>
    </source>
</evidence>
<protein>
    <submittedName>
        <fullName evidence="1">Uncharacterized protein</fullName>
    </submittedName>
</protein>
<name>A0A5J4SSZ2_9ZZZZ</name>
<comment type="caution">
    <text evidence="1">The sequence shown here is derived from an EMBL/GenBank/DDBJ whole genome shotgun (WGS) entry which is preliminary data.</text>
</comment>
<gene>
    <name evidence="1" type="ORF">EZS27_003440</name>
</gene>
<proteinExistence type="predicted"/>
<sequence>MQLDKQKQFSDIAGLIKQSRTHAIKIVNTELINRYYTD</sequence>
<accession>A0A5J4SSZ2</accession>
<dbReference type="EMBL" id="SNRY01000053">
    <property type="protein sequence ID" value="KAA6349137.1"/>
    <property type="molecule type" value="Genomic_DNA"/>
</dbReference>
<organism evidence="1">
    <name type="scientific">termite gut metagenome</name>
    <dbReference type="NCBI Taxonomy" id="433724"/>
    <lineage>
        <taxon>unclassified sequences</taxon>
        <taxon>metagenomes</taxon>
        <taxon>organismal metagenomes</taxon>
    </lineage>
</organism>